<evidence type="ECO:0000313" key="3">
    <source>
        <dbReference type="Proteomes" id="UP000294813"/>
    </source>
</evidence>
<organism evidence="2 3">
    <name type="scientific">Heliophilum fasciatum</name>
    <dbReference type="NCBI Taxonomy" id="35700"/>
    <lineage>
        <taxon>Bacteria</taxon>
        <taxon>Bacillati</taxon>
        <taxon>Bacillota</taxon>
        <taxon>Clostridia</taxon>
        <taxon>Eubacteriales</taxon>
        <taxon>Heliobacteriaceae</taxon>
        <taxon>Heliophilum</taxon>
    </lineage>
</organism>
<dbReference type="AlphaFoldDB" id="A0A4R2RW04"/>
<dbReference type="Pfam" id="PF07963">
    <property type="entry name" value="N_methyl"/>
    <property type="match status" value="1"/>
</dbReference>
<dbReference type="EMBL" id="SLXT01000005">
    <property type="protein sequence ID" value="TCP67149.1"/>
    <property type="molecule type" value="Genomic_DNA"/>
</dbReference>
<keyword evidence="1" id="KW-0472">Membrane</keyword>
<feature type="transmembrane region" description="Helical" evidence="1">
    <location>
        <begin position="30"/>
        <end position="50"/>
    </location>
</feature>
<keyword evidence="3" id="KW-1185">Reference proteome</keyword>
<protein>
    <submittedName>
        <fullName evidence="2">Prepilin-type N-terminal cleavage/methylation domain-containing protein</fullName>
    </submittedName>
</protein>
<sequence length="142" mass="15158">MDKEVNQAGPGLQHKDGKAIHSRGMTLLEVMAALLMLLIIAGPFFSALLNSEQMTRKTGKEAKALFVAAALLESKVAEIHRDERHAVPGLPLGMTIPEGFNGEVQVEALFGGTMGRLWAVTAVVASPGGRPCRLTTWVTPRG</sequence>
<dbReference type="NCBIfam" id="TIGR02532">
    <property type="entry name" value="IV_pilin_GFxxxE"/>
    <property type="match status" value="1"/>
</dbReference>
<dbReference type="InterPro" id="IPR012902">
    <property type="entry name" value="N_methyl_site"/>
</dbReference>
<gene>
    <name evidence="2" type="ORF">EDD73_10544</name>
</gene>
<keyword evidence="1" id="KW-1133">Transmembrane helix</keyword>
<accession>A0A4R2RW04</accession>
<comment type="caution">
    <text evidence="2">The sequence shown here is derived from an EMBL/GenBank/DDBJ whole genome shotgun (WGS) entry which is preliminary data.</text>
</comment>
<dbReference type="Proteomes" id="UP000294813">
    <property type="component" value="Unassembled WGS sequence"/>
</dbReference>
<dbReference type="RefSeq" id="WP_131918400.1">
    <property type="nucleotide sequence ID" value="NZ_JAOQNU010000005.1"/>
</dbReference>
<evidence type="ECO:0000313" key="2">
    <source>
        <dbReference type="EMBL" id="TCP67149.1"/>
    </source>
</evidence>
<proteinExistence type="predicted"/>
<name>A0A4R2RW04_9FIRM</name>
<keyword evidence="1" id="KW-0812">Transmembrane</keyword>
<evidence type="ECO:0000256" key="1">
    <source>
        <dbReference type="SAM" id="Phobius"/>
    </source>
</evidence>
<reference evidence="2 3" key="1">
    <citation type="submission" date="2019-03" db="EMBL/GenBank/DDBJ databases">
        <title>Genomic Encyclopedia of Type Strains, Phase IV (KMG-IV): sequencing the most valuable type-strain genomes for metagenomic binning, comparative biology and taxonomic classification.</title>
        <authorList>
            <person name="Goeker M."/>
        </authorList>
    </citation>
    <scope>NUCLEOTIDE SEQUENCE [LARGE SCALE GENOMIC DNA]</scope>
    <source>
        <strain evidence="2 3">DSM 11170</strain>
    </source>
</reference>